<dbReference type="PIRSF" id="PIRSF000521">
    <property type="entry name" value="Transaminase_4ab_Lys_Orn"/>
    <property type="match status" value="1"/>
</dbReference>
<evidence type="ECO:0000256" key="10">
    <source>
        <dbReference type="RuleBase" id="RU003560"/>
    </source>
</evidence>
<dbReference type="PANTHER" id="PTHR42684">
    <property type="entry name" value="ADENOSYLMETHIONINE-8-AMINO-7-OXONONANOATE AMINOTRANSFERASE"/>
    <property type="match status" value="1"/>
</dbReference>
<evidence type="ECO:0000256" key="9">
    <source>
        <dbReference type="ARBA" id="ARBA00048449"/>
    </source>
</evidence>
<comment type="caution">
    <text evidence="11">The sequence shown here is derived from an EMBL/GenBank/DDBJ whole genome shotgun (WGS) entry which is preliminary data.</text>
</comment>
<dbReference type="GO" id="GO:0004015">
    <property type="term" value="F:adenosylmethionine-8-amino-7-oxononanoate transaminase activity"/>
    <property type="evidence" value="ECO:0007669"/>
    <property type="project" value="UniProtKB-EC"/>
</dbReference>
<dbReference type="InterPro" id="IPR005815">
    <property type="entry name" value="BioA"/>
</dbReference>
<organism evidence="11 12">
    <name type="scientific">Povalibacter uvarum</name>
    <dbReference type="NCBI Taxonomy" id="732238"/>
    <lineage>
        <taxon>Bacteria</taxon>
        <taxon>Pseudomonadati</taxon>
        <taxon>Pseudomonadota</taxon>
        <taxon>Gammaproteobacteria</taxon>
        <taxon>Steroidobacterales</taxon>
        <taxon>Steroidobacteraceae</taxon>
        <taxon>Povalibacter</taxon>
    </lineage>
</organism>
<dbReference type="PROSITE" id="PS00600">
    <property type="entry name" value="AA_TRANSFER_CLASS_3"/>
    <property type="match status" value="1"/>
</dbReference>
<evidence type="ECO:0000256" key="6">
    <source>
        <dbReference type="ARBA" id="ARBA00022691"/>
    </source>
</evidence>
<comment type="cofactor">
    <cofactor evidence="1">
        <name>pyridoxal 5'-phosphate</name>
        <dbReference type="ChEBI" id="CHEBI:597326"/>
    </cofactor>
</comment>
<dbReference type="EC" id="2.6.1.62" evidence="3"/>
<dbReference type="GO" id="GO:0030170">
    <property type="term" value="F:pyridoxal phosphate binding"/>
    <property type="evidence" value="ECO:0007669"/>
    <property type="project" value="InterPro"/>
</dbReference>
<evidence type="ECO:0000256" key="2">
    <source>
        <dbReference type="ARBA" id="ARBA00005063"/>
    </source>
</evidence>
<dbReference type="InterPro" id="IPR015424">
    <property type="entry name" value="PyrdxlP-dep_Trfase"/>
</dbReference>
<dbReference type="Gene3D" id="3.40.640.10">
    <property type="entry name" value="Type I PLP-dependent aspartate aminotransferase-like (Major domain)"/>
    <property type="match status" value="1"/>
</dbReference>
<dbReference type="Proteomes" id="UP000588068">
    <property type="component" value="Unassembled WGS sequence"/>
</dbReference>
<dbReference type="InterPro" id="IPR015422">
    <property type="entry name" value="PyrdxlP-dep_Trfase_small"/>
</dbReference>
<dbReference type="SUPFAM" id="SSF53383">
    <property type="entry name" value="PLP-dependent transferases"/>
    <property type="match status" value="1"/>
</dbReference>
<keyword evidence="12" id="KW-1185">Reference proteome</keyword>
<dbReference type="RefSeq" id="WP_184331974.1">
    <property type="nucleotide sequence ID" value="NZ_JACHHZ010000003.1"/>
</dbReference>
<evidence type="ECO:0000256" key="3">
    <source>
        <dbReference type="ARBA" id="ARBA00013009"/>
    </source>
</evidence>
<evidence type="ECO:0000256" key="8">
    <source>
        <dbReference type="ARBA" id="ARBA00022898"/>
    </source>
</evidence>
<evidence type="ECO:0000313" key="11">
    <source>
        <dbReference type="EMBL" id="MBB6093496.1"/>
    </source>
</evidence>
<dbReference type="PANTHER" id="PTHR42684:SF17">
    <property type="entry name" value="ADENOSYLMETHIONINE-8-AMINO-7-OXONONANOATE AMINOTRANSFERASE"/>
    <property type="match status" value="1"/>
</dbReference>
<evidence type="ECO:0000256" key="4">
    <source>
        <dbReference type="ARBA" id="ARBA00022576"/>
    </source>
</evidence>
<keyword evidence="6" id="KW-0949">S-adenosyl-L-methionine</keyword>
<dbReference type="EMBL" id="JACHHZ010000003">
    <property type="protein sequence ID" value="MBB6093496.1"/>
    <property type="molecule type" value="Genomic_DNA"/>
</dbReference>
<comment type="similarity">
    <text evidence="10">Belongs to the class-III pyridoxal-phosphate-dependent aminotransferase family.</text>
</comment>
<protein>
    <recommendedName>
        <fullName evidence="3">adenosylmethionine--8-amino-7-oxononanoate transaminase</fullName>
        <ecNumber evidence="3">2.6.1.62</ecNumber>
    </recommendedName>
</protein>
<dbReference type="InterPro" id="IPR005814">
    <property type="entry name" value="Aminotrans_3"/>
</dbReference>
<comment type="catalytic activity">
    <reaction evidence="9">
        <text>(8S)-8-amino-7-oxononanoate + S-adenosyl-L-methionine = S-adenosyl-4-methylsulfanyl-2-oxobutanoate + (7R,8S)-7,8-diammoniononanoate</text>
        <dbReference type="Rhea" id="RHEA:16861"/>
        <dbReference type="ChEBI" id="CHEBI:16490"/>
        <dbReference type="ChEBI" id="CHEBI:59789"/>
        <dbReference type="ChEBI" id="CHEBI:149468"/>
        <dbReference type="ChEBI" id="CHEBI:149469"/>
        <dbReference type="EC" id="2.6.1.62"/>
    </reaction>
</comment>
<evidence type="ECO:0000256" key="5">
    <source>
        <dbReference type="ARBA" id="ARBA00022679"/>
    </source>
</evidence>
<gene>
    <name evidence="11" type="ORF">HNQ60_002377</name>
</gene>
<dbReference type="NCBIfam" id="TIGR00508">
    <property type="entry name" value="bioA"/>
    <property type="match status" value="1"/>
</dbReference>
<accession>A0A841HKW2</accession>
<sequence length="425" mass="45343">MNWVERDAAVVWHGFTQMACYADNAPIVVERGVGRELIDTEGRRYLDAISSLWVTTLGHCVPELDEALRAQLDRVAHSTLLGNGNRIVIELAEALSRVVPVDRPHFLFASDGASGVEQALKIAFQFWVNRGVAGRNTYLAFGDAYHGDTIGSLSVGGSGFGTAIFDPLRFEVLRAPSFSNPDALKVAAAMVREHRARLAAVVVEPLVQGAAGMLIATSTEFAALQAACRAADVLLICDEVATGFGRTGTLFASEQCGLSPDILCLGKGITGGYLPMSATVASQRVFDAFLGADLSEATLYHGHSYGGNALAAAVALRHLELLHSMNVLANVRARSSQLRALLDTHVRPKVAVKDIRLVGLMGAVELDTRTDARLARRTCIAMVRRGVLCRSMGPVVTVVPPLTTTADEIERIVLTLAAALDEATS</sequence>
<keyword evidence="8 10" id="KW-0663">Pyridoxal phosphate</keyword>
<dbReference type="InterPro" id="IPR049704">
    <property type="entry name" value="Aminotrans_3_PPA_site"/>
</dbReference>
<dbReference type="Gene3D" id="3.90.1150.10">
    <property type="entry name" value="Aspartate Aminotransferase, domain 1"/>
    <property type="match status" value="1"/>
</dbReference>
<dbReference type="UniPathway" id="UPA00078"/>
<dbReference type="InterPro" id="IPR015421">
    <property type="entry name" value="PyrdxlP-dep_Trfase_major"/>
</dbReference>
<dbReference type="GO" id="GO:0009102">
    <property type="term" value="P:biotin biosynthetic process"/>
    <property type="evidence" value="ECO:0007669"/>
    <property type="project" value="UniProtKB-UniPathway"/>
</dbReference>
<evidence type="ECO:0000256" key="7">
    <source>
        <dbReference type="ARBA" id="ARBA00022756"/>
    </source>
</evidence>
<keyword evidence="7" id="KW-0093">Biotin biosynthesis</keyword>
<dbReference type="AlphaFoldDB" id="A0A841HKW2"/>
<proteinExistence type="inferred from homology"/>
<dbReference type="Pfam" id="PF00202">
    <property type="entry name" value="Aminotran_3"/>
    <property type="match status" value="1"/>
</dbReference>
<dbReference type="CDD" id="cd00610">
    <property type="entry name" value="OAT_like"/>
    <property type="match status" value="1"/>
</dbReference>
<name>A0A841HKW2_9GAMM</name>
<evidence type="ECO:0000313" key="12">
    <source>
        <dbReference type="Proteomes" id="UP000588068"/>
    </source>
</evidence>
<keyword evidence="4 11" id="KW-0032">Aminotransferase</keyword>
<evidence type="ECO:0000256" key="1">
    <source>
        <dbReference type="ARBA" id="ARBA00001933"/>
    </source>
</evidence>
<keyword evidence="5 11" id="KW-0808">Transferase</keyword>
<comment type="pathway">
    <text evidence="2">Cofactor biosynthesis; biotin biosynthesis; 7,8-diaminononanoate from 8-amino-7-oxononanoate (SAM route): step 1/1.</text>
</comment>
<reference evidence="11 12" key="1">
    <citation type="submission" date="2020-08" db="EMBL/GenBank/DDBJ databases">
        <title>Genomic Encyclopedia of Type Strains, Phase IV (KMG-IV): sequencing the most valuable type-strain genomes for metagenomic binning, comparative biology and taxonomic classification.</title>
        <authorList>
            <person name="Goeker M."/>
        </authorList>
    </citation>
    <scope>NUCLEOTIDE SEQUENCE [LARGE SCALE GENOMIC DNA]</scope>
    <source>
        <strain evidence="11 12">DSM 26723</strain>
    </source>
</reference>